<comment type="caution">
    <text evidence="8">The sequence shown here is derived from an EMBL/GenBank/DDBJ whole genome shotgun (WGS) entry which is preliminary data.</text>
</comment>
<dbReference type="PANTHER" id="PTHR40077:SF2">
    <property type="entry name" value="MEMBRANE PROTEIN"/>
    <property type="match status" value="1"/>
</dbReference>
<proteinExistence type="predicted"/>
<gene>
    <name evidence="8" type="ORF">ACEZDE_26610</name>
</gene>
<evidence type="ECO:0000256" key="5">
    <source>
        <dbReference type="ARBA" id="ARBA00023136"/>
    </source>
</evidence>
<reference evidence="8 9" key="1">
    <citation type="submission" date="2024-09" db="EMBL/GenBank/DDBJ databases">
        <authorList>
            <person name="Lee S.D."/>
        </authorList>
    </citation>
    <scope>NUCLEOTIDE SEQUENCE [LARGE SCALE GENOMIC DNA]</scope>
    <source>
        <strain evidence="8 9">N8-3</strain>
    </source>
</reference>
<protein>
    <submittedName>
        <fullName evidence="8">DUF3817 domain-containing protein</fullName>
    </submittedName>
</protein>
<evidence type="ECO:0000256" key="2">
    <source>
        <dbReference type="ARBA" id="ARBA00022475"/>
    </source>
</evidence>
<accession>A0ABV6W2W6</accession>
<dbReference type="Pfam" id="PF12823">
    <property type="entry name" value="DUF3817"/>
    <property type="match status" value="1"/>
</dbReference>
<feature type="transmembrane region" description="Helical" evidence="6">
    <location>
        <begin position="12"/>
        <end position="35"/>
    </location>
</feature>
<evidence type="ECO:0000256" key="3">
    <source>
        <dbReference type="ARBA" id="ARBA00022692"/>
    </source>
</evidence>
<feature type="transmembrane region" description="Helical" evidence="6">
    <location>
        <begin position="41"/>
        <end position="64"/>
    </location>
</feature>
<feature type="domain" description="DUF3817" evidence="7">
    <location>
        <begin position="8"/>
        <end position="94"/>
    </location>
</feature>
<organism evidence="8 9">
    <name type="scientific">Streptacidiphilus cavernicola</name>
    <dbReference type="NCBI Taxonomy" id="3342716"/>
    <lineage>
        <taxon>Bacteria</taxon>
        <taxon>Bacillati</taxon>
        <taxon>Actinomycetota</taxon>
        <taxon>Actinomycetes</taxon>
        <taxon>Kitasatosporales</taxon>
        <taxon>Streptomycetaceae</taxon>
        <taxon>Streptacidiphilus</taxon>
    </lineage>
</organism>
<feature type="transmembrane region" description="Helical" evidence="6">
    <location>
        <begin position="71"/>
        <end position="90"/>
    </location>
</feature>
<dbReference type="NCBIfam" id="TIGR03954">
    <property type="entry name" value="integ_memb_HG"/>
    <property type="match status" value="1"/>
</dbReference>
<dbReference type="EMBL" id="JBHFAB010000024">
    <property type="protein sequence ID" value="MFC1420186.1"/>
    <property type="molecule type" value="Genomic_DNA"/>
</dbReference>
<keyword evidence="9" id="KW-1185">Reference proteome</keyword>
<dbReference type="PANTHER" id="PTHR40077">
    <property type="entry name" value="MEMBRANE PROTEIN-RELATED"/>
    <property type="match status" value="1"/>
</dbReference>
<dbReference type="Proteomes" id="UP001592531">
    <property type="component" value="Unassembled WGS sequence"/>
</dbReference>
<dbReference type="RefSeq" id="WP_380540930.1">
    <property type="nucleotide sequence ID" value="NZ_JBHFAB010000024.1"/>
</dbReference>
<keyword evidence="2" id="KW-1003">Cell membrane</keyword>
<evidence type="ECO:0000313" key="8">
    <source>
        <dbReference type="EMBL" id="MFC1420186.1"/>
    </source>
</evidence>
<sequence>MKKSNRLLTAYRVLAYVTGVGLILLCASCVAWYGFGTAEVAVAIVGTIHGWAFMAYAVVAFALGNKMGWPIGRMVLVILAGTVPGCSFVAERKVMEDIRAQTAGDPAEALVQV</sequence>
<evidence type="ECO:0000313" key="9">
    <source>
        <dbReference type="Proteomes" id="UP001592531"/>
    </source>
</evidence>
<name>A0ABV6W2W6_9ACTN</name>
<keyword evidence="3 6" id="KW-0812">Transmembrane</keyword>
<dbReference type="InterPro" id="IPR023845">
    <property type="entry name" value="DUF3817_TM"/>
</dbReference>
<evidence type="ECO:0000256" key="1">
    <source>
        <dbReference type="ARBA" id="ARBA00004651"/>
    </source>
</evidence>
<evidence type="ECO:0000259" key="7">
    <source>
        <dbReference type="Pfam" id="PF12823"/>
    </source>
</evidence>
<comment type="subcellular location">
    <subcellularLocation>
        <location evidence="1">Cell membrane</location>
        <topology evidence="1">Multi-pass membrane protein</topology>
    </subcellularLocation>
</comment>
<evidence type="ECO:0000256" key="6">
    <source>
        <dbReference type="SAM" id="Phobius"/>
    </source>
</evidence>
<evidence type="ECO:0000256" key="4">
    <source>
        <dbReference type="ARBA" id="ARBA00022989"/>
    </source>
</evidence>
<keyword evidence="5 6" id="KW-0472">Membrane</keyword>
<keyword evidence="4 6" id="KW-1133">Transmembrane helix</keyword>